<evidence type="ECO:0000256" key="2">
    <source>
        <dbReference type="SAM" id="Phobius"/>
    </source>
</evidence>
<feature type="region of interest" description="Disordered" evidence="1">
    <location>
        <begin position="109"/>
        <end position="144"/>
    </location>
</feature>
<keyword evidence="2" id="KW-0472">Membrane</keyword>
<evidence type="ECO:0000313" key="3">
    <source>
        <dbReference type="EMBL" id="TBU26114.1"/>
    </source>
</evidence>
<feature type="region of interest" description="Disordered" evidence="1">
    <location>
        <begin position="184"/>
        <end position="213"/>
    </location>
</feature>
<dbReference type="Proteomes" id="UP000292957">
    <property type="component" value="Unassembled WGS sequence"/>
</dbReference>
<keyword evidence="2" id="KW-1133">Transmembrane helix</keyword>
<feature type="region of interest" description="Disordered" evidence="1">
    <location>
        <begin position="229"/>
        <end position="253"/>
    </location>
</feature>
<dbReference type="EMBL" id="ML143450">
    <property type="protein sequence ID" value="TBU26114.1"/>
    <property type="molecule type" value="Genomic_DNA"/>
</dbReference>
<evidence type="ECO:0000256" key="1">
    <source>
        <dbReference type="SAM" id="MobiDB-lite"/>
    </source>
</evidence>
<name>A0A4Q9MFG2_9APHY</name>
<proteinExistence type="predicted"/>
<accession>A0A4Q9MFG2</accession>
<protein>
    <submittedName>
        <fullName evidence="3">Uncharacterized protein</fullName>
    </submittedName>
</protein>
<dbReference type="AlphaFoldDB" id="A0A4Q9MFG2"/>
<gene>
    <name evidence="3" type="ORF">BD311DRAFT_458681</name>
</gene>
<reference evidence="3" key="1">
    <citation type="submission" date="2019-01" db="EMBL/GenBank/DDBJ databases">
        <title>Draft genome sequences of three monokaryotic isolates of the white-rot basidiomycete fungus Dichomitus squalens.</title>
        <authorList>
            <consortium name="DOE Joint Genome Institute"/>
            <person name="Lopez S.C."/>
            <person name="Andreopoulos B."/>
            <person name="Pangilinan J."/>
            <person name="Lipzen A."/>
            <person name="Riley R."/>
            <person name="Ahrendt S."/>
            <person name="Ng V."/>
            <person name="Barry K."/>
            <person name="Daum C."/>
            <person name="Grigoriev I.V."/>
            <person name="Hilden K.S."/>
            <person name="Makela M.R."/>
            <person name="de Vries R.P."/>
        </authorList>
    </citation>
    <scope>NUCLEOTIDE SEQUENCE [LARGE SCALE GENOMIC DNA]</scope>
    <source>
        <strain evidence="3">OM18370.1</strain>
    </source>
</reference>
<feature type="compositionally biased region" description="Low complexity" evidence="1">
    <location>
        <begin position="189"/>
        <end position="204"/>
    </location>
</feature>
<feature type="transmembrane region" description="Helical" evidence="2">
    <location>
        <begin position="65"/>
        <end position="90"/>
    </location>
</feature>
<organism evidence="3">
    <name type="scientific">Dichomitus squalens</name>
    <dbReference type="NCBI Taxonomy" id="114155"/>
    <lineage>
        <taxon>Eukaryota</taxon>
        <taxon>Fungi</taxon>
        <taxon>Dikarya</taxon>
        <taxon>Basidiomycota</taxon>
        <taxon>Agaricomycotina</taxon>
        <taxon>Agaricomycetes</taxon>
        <taxon>Polyporales</taxon>
        <taxon>Polyporaceae</taxon>
        <taxon>Dichomitus</taxon>
    </lineage>
</organism>
<keyword evidence="2" id="KW-0812">Transmembrane</keyword>
<sequence>MAEAINSNAFEHPFYLLDFKLLPSDKYCDPHGNSTQSTTSMSIQTTASGSTMLVMGRDASTGVPMGAVVGGMVVGLVSFAVLCVTILLLWERRRNKYARLPDIHNDHQIHPFAHRPPTLDASPNPKEEPYGQVSAPESPSMEDVSDAGATILSRSTRGPHGSWILVESPQRVGFELRSASRLMQESMGQQASSYSAHSQSSAPSTTPPPRFSRLMVAGLLAAFGRARPAWAKGEPSPTSEPPPIYSENPGDLG</sequence>